<evidence type="ECO:0000313" key="1">
    <source>
        <dbReference type="EMBL" id="HJF87059.1"/>
    </source>
</evidence>
<dbReference type="Proteomes" id="UP000747013">
    <property type="component" value="Unassembled WGS sequence"/>
</dbReference>
<dbReference type="AlphaFoldDB" id="A0A921L9F5"/>
<reference evidence="1" key="1">
    <citation type="journal article" date="2021" name="PeerJ">
        <title>Extensive microbial diversity within the chicken gut microbiome revealed by metagenomics and culture.</title>
        <authorList>
            <person name="Gilroy R."/>
            <person name="Ravi A."/>
            <person name="Getino M."/>
            <person name="Pursley I."/>
            <person name="Horton D.L."/>
            <person name="Alikhan N.F."/>
            <person name="Baker D."/>
            <person name="Gharbi K."/>
            <person name="Hall N."/>
            <person name="Watson M."/>
            <person name="Adriaenssens E.M."/>
            <person name="Foster-Nyarko E."/>
            <person name="Jarju S."/>
            <person name="Secka A."/>
            <person name="Antonio M."/>
            <person name="Oren A."/>
            <person name="Chaudhuri R.R."/>
            <person name="La Ragione R."/>
            <person name="Hildebrand F."/>
            <person name="Pallen M.J."/>
        </authorList>
    </citation>
    <scope>NUCLEOTIDE SEQUENCE</scope>
    <source>
        <strain evidence="1">7886</strain>
    </source>
</reference>
<organism evidence="1 2">
    <name type="scientific">Companilactobacillus farciminis</name>
    <dbReference type="NCBI Taxonomy" id="1612"/>
    <lineage>
        <taxon>Bacteria</taxon>
        <taxon>Bacillati</taxon>
        <taxon>Bacillota</taxon>
        <taxon>Bacilli</taxon>
        <taxon>Lactobacillales</taxon>
        <taxon>Lactobacillaceae</taxon>
        <taxon>Companilactobacillus</taxon>
    </lineage>
</organism>
<sequence length="90" mass="10735">MDNNQMVDQKIWVVTSQSGMHYLMINLIDKDLKDYARSHHFNYSTVWHSFKHIGNLKYASQVYLKDIESMELVIPANIDYWQRKIDGDEL</sequence>
<comment type="caution">
    <text evidence="1">The sequence shown here is derived from an EMBL/GenBank/DDBJ whole genome shotgun (WGS) entry which is preliminary data.</text>
</comment>
<dbReference type="EMBL" id="DYWC01000143">
    <property type="protein sequence ID" value="HJF87059.1"/>
    <property type="molecule type" value="Genomic_DNA"/>
</dbReference>
<protein>
    <submittedName>
        <fullName evidence="1">Uncharacterized protein</fullName>
    </submittedName>
</protein>
<evidence type="ECO:0000313" key="2">
    <source>
        <dbReference type="Proteomes" id="UP000747013"/>
    </source>
</evidence>
<name>A0A921L9F5_9LACO</name>
<proteinExistence type="predicted"/>
<gene>
    <name evidence="1" type="ORF">K8V88_06440</name>
</gene>
<reference evidence="1" key="2">
    <citation type="submission" date="2021-09" db="EMBL/GenBank/DDBJ databases">
        <authorList>
            <person name="Gilroy R."/>
        </authorList>
    </citation>
    <scope>NUCLEOTIDE SEQUENCE</scope>
    <source>
        <strain evidence="1">7886</strain>
    </source>
</reference>
<accession>A0A921L9F5</accession>